<name>L7JRW1_TRAHO</name>
<feature type="compositionally biased region" description="Basic and acidic residues" evidence="1">
    <location>
        <begin position="119"/>
        <end position="130"/>
    </location>
</feature>
<feature type="compositionally biased region" description="Polar residues" evidence="1">
    <location>
        <begin position="95"/>
        <end position="113"/>
    </location>
</feature>
<dbReference type="EMBL" id="JH994082">
    <property type="protein sequence ID" value="ELQ74040.1"/>
    <property type="molecule type" value="Genomic_DNA"/>
</dbReference>
<organism evidence="2 3">
    <name type="scientific">Trachipleistophora hominis</name>
    <name type="common">Microsporidian parasite</name>
    <dbReference type="NCBI Taxonomy" id="72359"/>
    <lineage>
        <taxon>Eukaryota</taxon>
        <taxon>Fungi</taxon>
        <taxon>Fungi incertae sedis</taxon>
        <taxon>Microsporidia</taxon>
        <taxon>Pleistophoridae</taxon>
        <taxon>Trachipleistophora</taxon>
    </lineage>
</organism>
<accession>L7JRW1</accession>
<evidence type="ECO:0000313" key="2">
    <source>
        <dbReference type="EMBL" id="ELQ74040.1"/>
    </source>
</evidence>
<protein>
    <submittedName>
        <fullName evidence="2">Uncharacterized protein</fullName>
    </submittedName>
</protein>
<feature type="region of interest" description="Disordered" evidence="1">
    <location>
        <begin position="54"/>
        <end position="130"/>
    </location>
</feature>
<evidence type="ECO:0000313" key="3">
    <source>
        <dbReference type="Proteomes" id="UP000011185"/>
    </source>
</evidence>
<feature type="compositionally biased region" description="Polar residues" evidence="1">
    <location>
        <begin position="69"/>
        <end position="80"/>
    </location>
</feature>
<dbReference type="Proteomes" id="UP000011185">
    <property type="component" value="Unassembled WGS sequence"/>
</dbReference>
<dbReference type="InParanoid" id="L7JRW1"/>
<gene>
    <name evidence="2" type="ORF">THOM_3042</name>
</gene>
<dbReference type="VEuPathDB" id="MicrosporidiaDB:THOM_3042"/>
<evidence type="ECO:0000256" key="1">
    <source>
        <dbReference type="SAM" id="MobiDB-lite"/>
    </source>
</evidence>
<proteinExistence type="predicted"/>
<dbReference type="AlphaFoldDB" id="L7JRW1"/>
<keyword evidence="3" id="KW-1185">Reference proteome</keyword>
<sequence>MLQLQSYAIVRRIQRNAEKYCVEERRKNAVSGEKLSKEVIYPGRNENQAKNTAVIVQNSNKGQGGDHISTPNDTSGNSFNVDLKESKETDAVNGKSRSVSNVIDVKNTSSNKAGGNMELKTDENNKTASE</sequence>
<reference evidence="2 3" key="1">
    <citation type="journal article" date="2012" name="PLoS Pathog.">
        <title>The genome of the obligate intracellular parasite Trachipleistophora hominis: new insights into microsporidian genome dynamics and reductive evolution.</title>
        <authorList>
            <person name="Heinz E."/>
            <person name="Williams T.A."/>
            <person name="Nakjang S."/>
            <person name="Noel C.J."/>
            <person name="Swan D.C."/>
            <person name="Goldberg A.V."/>
            <person name="Harris S.R."/>
            <person name="Weinmaier T."/>
            <person name="Markert S."/>
            <person name="Becher D."/>
            <person name="Bernhardt J."/>
            <person name="Dagan T."/>
            <person name="Hacker C."/>
            <person name="Lucocq J.M."/>
            <person name="Schweder T."/>
            <person name="Rattei T."/>
            <person name="Hall N."/>
            <person name="Hirt R.P."/>
            <person name="Embley T.M."/>
        </authorList>
    </citation>
    <scope>NUCLEOTIDE SEQUENCE [LARGE SCALE GENOMIC DNA]</scope>
</reference>
<dbReference type="HOGENOM" id="CLU_1939596_0_0_1"/>